<evidence type="ECO:0000313" key="2">
    <source>
        <dbReference type="EMBL" id="RKH74161.1"/>
    </source>
</evidence>
<gene>
    <name evidence="2" type="ORF">D7W81_02390</name>
</gene>
<evidence type="ECO:0000313" key="3">
    <source>
        <dbReference type="Proteomes" id="UP000267003"/>
    </source>
</evidence>
<proteinExistence type="predicted"/>
<dbReference type="Pfam" id="PF13480">
    <property type="entry name" value="Acetyltransf_6"/>
    <property type="match status" value="1"/>
</dbReference>
<keyword evidence="3" id="KW-1185">Reference proteome</keyword>
<evidence type="ECO:0000259" key="1">
    <source>
        <dbReference type="Pfam" id="PF13480"/>
    </source>
</evidence>
<dbReference type="AlphaFoldDB" id="A0A3A8R253"/>
<sequence length="382" mass="43978">MSEIEICSSITAIPHDEWQAMVPADDPRWNWSFFKAMESSAIGPDGFVYFVRRQNGRRVAILPACWYAGLPLEVAAGQSWSLEGIRRRWPGFLRISALICGHPMAEGRLLVAPGVKDVEQETLVHAARELARRQQLRWLIFKDFRDEERMQVFPGELLPPFFAAESMPDAVLSLPGNGFEDYVAQLKPKARRNLRSKLRKFEGTPGVRIEVLEDFRHLIPQLLPLYRQVYERAEARLELLTPEFFSSLMDNRELGAVVLACWKEEQLLGFLLCLFSNGKCVNLRVGLDYERAHELHVYFALYAENIRLAMARGCREINFCQTSYQAKLELGCHLRPSSHVMTHSHPLLRPLARRYMPRMLAQYRHSKLVRAHLAQPQPQVAD</sequence>
<feature type="domain" description="BioF2-like acetyltransferase" evidence="1">
    <location>
        <begin position="189"/>
        <end position="325"/>
    </location>
</feature>
<dbReference type="Proteomes" id="UP000267003">
    <property type="component" value="Unassembled WGS sequence"/>
</dbReference>
<reference evidence="3" key="1">
    <citation type="submission" date="2018-09" db="EMBL/GenBank/DDBJ databases">
        <authorList>
            <person name="Livingstone P.G."/>
            <person name="Whitworth D.E."/>
        </authorList>
    </citation>
    <scope>NUCLEOTIDE SEQUENCE [LARGE SCALE GENOMIC DNA]</scope>
    <source>
        <strain evidence="3">AB050A</strain>
    </source>
</reference>
<dbReference type="GO" id="GO:0016740">
    <property type="term" value="F:transferase activity"/>
    <property type="evidence" value="ECO:0007669"/>
    <property type="project" value="UniProtKB-KW"/>
</dbReference>
<dbReference type="RefSeq" id="WP_120553675.1">
    <property type="nucleotide sequence ID" value="NZ_RAWK01000009.1"/>
</dbReference>
<keyword evidence="2" id="KW-0808">Transferase</keyword>
<dbReference type="SUPFAM" id="SSF55729">
    <property type="entry name" value="Acyl-CoA N-acyltransferases (Nat)"/>
    <property type="match status" value="1"/>
</dbReference>
<dbReference type="OrthoDB" id="240921at2"/>
<dbReference type="EMBL" id="RAWK01000009">
    <property type="protein sequence ID" value="RKH74161.1"/>
    <property type="molecule type" value="Genomic_DNA"/>
</dbReference>
<name>A0A3A8R253_9BACT</name>
<dbReference type="InterPro" id="IPR038740">
    <property type="entry name" value="BioF2-like_GNAT_dom"/>
</dbReference>
<accession>A0A3A8R253</accession>
<dbReference type="InterPro" id="IPR016181">
    <property type="entry name" value="Acyl_CoA_acyltransferase"/>
</dbReference>
<comment type="caution">
    <text evidence="2">The sequence shown here is derived from an EMBL/GenBank/DDBJ whole genome shotgun (WGS) entry which is preliminary data.</text>
</comment>
<dbReference type="Gene3D" id="3.40.630.30">
    <property type="match status" value="1"/>
</dbReference>
<protein>
    <submittedName>
        <fullName evidence="2">GNAT family N-acetyltransferase</fullName>
    </submittedName>
</protein>
<organism evidence="2 3">
    <name type="scientific">Corallococcus aberystwythensis</name>
    <dbReference type="NCBI Taxonomy" id="2316722"/>
    <lineage>
        <taxon>Bacteria</taxon>
        <taxon>Pseudomonadati</taxon>
        <taxon>Myxococcota</taxon>
        <taxon>Myxococcia</taxon>
        <taxon>Myxococcales</taxon>
        <taxon>Cystobacterineae</taxon>
        <taxon>Myxococcaceae</taxon>
        <taxon>Corallococcus</taxon>
    </lineage>
</organism>